<feature type="transmembrane region" description="Helical" evidence="1">
    <location>
        <begin position="274"/>
        <end position="292"/>
    </location>
</feature>
<feature type="transmembrane region" description="Helical" evidence="1">
    <location>
        <begin position="328"/>
        <end position="347"/>
    </location>
</feature>
<dbReference type="InterPro" id="IPR002656">
    <property type="entry name" value="Acyl_transf_3_dom"/>
</dbReference>
<dbReference type="EMBL" id="JAHBAY010000007">
    <property type="protein sequence ID" value="MBT0770795.1"/>
    <property type="molecule type" value="Genomic_DNA"/>
</dbReference>
<evidence type="ECO:0000313" key="3">
    <source>
        <dbReference type="EMBL" id="MBT0770795.1"/>
    </source>
</evidence>
<evidence type="ECO:0000256" key="1">
    <source>
        <dbReference type="SAM" id="Phobius"/>
    </source>
</evidence>
<dbReference type="PANTHER" id="PTHR23028">
    <property type="entry name" value="ACETYLTRANSFERASE"/>
    <property type="match status" value="1"/>
</dbReference>
<keyword evidence="3" id="KW-0012">Acyltransferase</keyword>
<comment type="caution">
    <text evidence="3">The sequence shown here is derived from an EMBL/GenBank/DDBJ whole genome shotgun (WGS) entry which is preliminary data.</text>
</comment>
<dbReference type="Proteomes" id="UP001197247">
    <property type="component" value="Unassembled WGS sequence"/>
</dbReference>
<dbReference type="PANTHER" id="PTHR23028:SF53">
    <property type="entry name" value="ACYL_TRANSF_3 DOMAIN-CONTAINING PROTEIN"/>
    <property type="match status" value="1"/>
</dbReference>
<proteinExistence type="predicted"/>
<dbReference type="Pfam" id="PF01757">
    <property type="entry name" value="Acyl_transf_3"/>
    <property type="match status" value="1"/>
</dbReference>
<name>A0ABS5TI90_9ACTN</name>
<keyword evidence="1" id="KW-0472">Membrane</keyword>
<evidence type="ECO:0000313" key="4">
    <source>
        <dbReference type="Proteomes" id="UP001197247"/>
    </source>
</evidence>
<accession>A0ABS5TI90</accession>
<feature type="domain" description="Acyltransferase 3" evidence="2">
    <location>
        <begin position="30"/>
        <end position="344"/>
    </location>
</feature>
<keyword evidence="1" id="KW-1133">Transmembrane helix</keyword>
<feature type="transmembrane region" description="Helical" evidence="1">
    <location>
        <begin position="65"/>
        <end position="81"/>
    </location>
</feature>
<evidence type="ECO:0000259" key="2">
    <source>
        <dbReference type="Pfam" id="PF01757"/>
    </source>
</evidence>
<feature type="transmembrane region" description="Helical" evidence="1">
    <location>
        <begin position="251"/>
        <end position="268"/>
    </location>
</feature>
<feature type="transmembrane region" description="Helical" evidence="1">
    <location>
        <begin position="175"/>
        <end position="194"/>
    </location>
</feature>
<dbReference type="RefSeq" id="WP_214157094.1">
    <property type="nucleotide sequence ID" value="NZ_JAHBAY010000007.1"/>
</dbReference>
<sequence length="364" mass="39105">MTATATRVRAAGRHAVPNPTLASAFHPRHNALNLIRLLLATNVAVVHACFLGFGHQPHLGETELGALAVDAFFVLSGFLVVRSWSRLGSLPRYLWHRVLRILPGFWVCMLGTAFVVAPVLAVLEGRAAGSVFSGPQSSLSYLASNAALFMRQFGIAGLPGEGGNPDVVNGSLWTLFYEACCYLLVAGLGVAGLLGRRRRVVPVLIVVLWFCTVAAEAGHNPLGSTYMLRFGLVFLLGAAGWLFAGRIPVDGRLALGSAVVVLASTLMLHDYRALGAPAFAYLCLYAVVRLPVPWEPRSDLSYGMYVWHWPIAQILVALGLARFTHVPFVLLTLALTAGVAVVSWRFVEKPALGLKNAFGGVRRG</sequence>
<feature type="transmembrane region" description="Helical" evidence="1">
    <location>
        <begin position="226"/>
        <end position="244"/>
    </location>
</feature>
<feature type="transmembrane region" description="Helical" evidence="1">
    <location>
        <begin position="304"/>
        <end position="322"/>
    </location>
</feature>
<keyword evidence="1" id="KW-0812">Transmembrane</keyword>
<feature type="transmembrane region" description="Helical" evidence="1">
    <location>
        <begin position="101"/>
        <end position="123"/>
    </location>
</feature>
<reference evidence="3 4" key="1">
    <citation type="submission" date="2021-05" db="EMBL/GenBank/DDBJ databases">
        <title>Kineosporia and Streptomyces sp. nov. two new marine actinobacteria isolated from Coral.</title>
        <authorList>
            <person name="Buangrab K."/>
            <person name="Sutthacheep M."/>
            <person name="Yeemin T."/>
            <person name="Harunari E."/>
            <person name="Igarashi Y."/>
            <person name="Kanchanasin P."/>
            <person name="Tanasupawat S."/>
            <person name="Phongsopitanun W."/>
        </authorList>
    </citation>
    <scope>NUCLEOTIDE SEQUENCE [LARGE SCALE GENOMIC DNA]</scope>
    <source>
        <strain evidence="3 4">J2-2</strain>
    </source>
</reference>
<dbReference type="GO" id="GO:0016746">
    <property type="term" value="F:acyltransferase activity"/>
    <property type="evidence" value="ECO:0007669"/>
    <property type="project" value="UniProtKB-KW"/>
</dbReference>
<keyword evidence="4" id="KW-1185">Reference proteome</keyword>
<gene>
    <name evidence="3" type="ORF">KIH74_17765</name>
</gene>
<feature type="transmembrane region" description="Helical" evidence="1">
    <location>
        <begin position="34"/>
        <end position="53"/>
    </location>
</feature>
<feature type="transmembrane region" description="Helical" evidence="1">
    <location>
        <begin position="201"/>
        <end position="220"/>
    </location>
</feature>
<organism evidence="3 4">
    <name type="scientific">Kineosporia corallincola</name>
    <dbReference type="NCBI Taxonomy" id="2835133"/>
    <lineage>
        <taxon>Bacteria</taxon>
        <taxon>Bacillati</taxon>
        <taxon>Actinomycetota</taxon>
        <taxon>Actinomycetes</taxon>
        <taxon>Kineosporiales</taxon>
        <taxon>Kineosporiaceae</taxon>
        <taxon>Kineosporia</taxon>
    </lineage>
</organism>
<protein>
    <submittedName>
        <fullName evidence="3">Acyltransferase</fullName>
    </submittedName>
</protein>
<dbReference type="InterPro" id="IPR050879">
    <property type="entry name" value="Acyltransferase_3"/>
</dbReference>
<keyword evidence="3" id="KW-0808">Transferase</keyword>